<dbReference type="Proteomes" id="UP001159042">
    <property type="component" value="Unassembled WGS sequence"/>
</dbReference>
<evidence type="ECO:0000256" key="1">
    <source>
        <dbReference type="SAM" id="Phobius"/>
    </source>
</evidence>
<dbReference type="EMBL" id="JANEYG010000057">
    <property type="protein sequence ID" value="KAJ8915101.1"/>
    <property type="molecule type" value="Genomic_DNA"/>
</dbReference>
<feature type="transmembrane region" description="Helical" evidence="1">
    <location>
        <begin position="43"/>
        <end position="61"/>
    </location>
</feature>
<accession>A0AAV8VMQ6</accession>
<gene>
    <name evidence="3" type="ORF">NQ315_000353</name>
</gene>
<protein>
    <recommendedName>
        <fullName evidence="2">SEFIR domain-containing protein</fullName>
    </recommendedName>
</protein>
<evidence type="ECO:0000313" key="4">
    <source>
        <dbReference type="Proteomes" id="UP001159042"/>
    </source>
</evidence>
<evidence type="ECO:0000259" key="2">
    <source>
        <dbReference type="Pfam" id="PF08357"/>
    </source>
</evidence>
<dbReference type="Pfam" id="PF08357">
    <property type="entry name" value="SEFIR"/>
    <property type="match status" value="1"/>
</dbReference>
<keyword evidence="1" id="KW-0472">Membrane</keyword>
<organism evidence="3 4">
    <name type="scientific">Exocentrus adspersus</name>
    <dbReference type="NCBI Taxonomy" id="1586481"/>
    <lineage>
        <taxon>Eukaryota</taxon>
        <taxon>Metazoa</taxon>
        <taxon>Ecdysozoa</taxon>
        <taxon>Arthropoda</taxon>
        <taxon>Hexapoda</taxon>
        <taxon>Insecta</taxon>
        <taxon>Pterygota</taxon>
        <taxon>Neoptera</taxon>
        <taxon>Endopterygota</taxon>
        <taxon>Coleoptera</taxon>
        <taxon>Polyphaga</taxon>
        <taxon>Cucujiformia</taxon>
        <taxon>Chrysomeloidea</taxon>
        <taxon>Cerambycidae</taxon>
        <taxon>Lamiinae</taxon>
        <taxon>Acanthocinini</taxon>
        <taxon>Exocentrus</taxon>
    </lineage>
</organism>
<proteinExistence type="predicted"/>
<name>A0AAV8VMQ6_9CUCU</name>
<sequence>MTYNEEGCYFFAISLISERCSKQNICSKTLTARVYINKKGTPLVIGIVGASFLIPFVLFLFHMWNRRLKNSGGVPDAVEKILILFKPSSDKHNEVVATLAKTIKHLTAIEVMLDPISLSKTKQKHAEKWCSDNLILATHILYVAPPDIDDNACALDCMTYSFLKGETKKSIPEKNIIILHLPYSTKELPSVLQKCVKFELMVDFQKLLKVFQPLAPEFNYENNINCMELTARIKQTQAEMENFHRLDEFDEPEISVLL</sequence>
<keyword evidence="4" id="KW-1185">Reference proteome</keyword>
<dbReference type="InterPro" id="IPR013568">
    <property type="entry name" value="SEFIR_dom"/>
</dbReference>
<comment type="caution">
    <text evidence="3">The sequence shown here is derived from an EMBL/GenBank/DDBJ whole genome shotgun (WGS) entry which is preliminary data.</text>
</comment>
<reference evidence="3 4" key="1">
    <citation type="journal article" date="2023" name="Insect Mol. Biol.">
        <title>Genome sequencing provides insights into the evolution of gene families encoding plant cell wall-degrading enzymes in longhorned beetles.</title>
        <authorList>
            <person name="Shin N.R."/>
            <person name="Okamura Y."/>
            <person name="Kirsch R."/>
            <person name="Pauchet Y."/>
        </authorList>
    </citation>
    <scope>NUCLEOTIDE SEQUENCE [LARGE SCALE GENOMIC DNA]</scope>
    <source>
        <strain evidence="3">EAD_L_NR</strain>
    </source>
</reference>
<keyword evidence="1" id="KW-0812">Transmembrane</keyword>
<feature type="domain" description="SEFIR" evidence="2">
    <location>
        <begin position="80"/>
        <end position="208"/>
    </location>
</feature>
<keyword evidence="1" id="KW-1133">Transmembrane helix</keyword>
<dbReference type="AlphaFoldDB" id="A0AAV8VMQ6"/>
<dbReference type="Gene3D" id="3.40.50.11530">
    <property type="match status" value="1"/>
</dbReference>
<evidence type="ECO:0000313" key="3">
    <source>
        <dbReference type="EMBL" id="KAJ8915101.1"/>
    </source>
</evidence>